<evidence type="ECO:0000256" key="6">
    <source>
        <dbReference type="ARBA" id="ARBA00023239"/>
    </source>
</evidence>
<dbReference type="GO" id="GO:0003684">
    <property type="term" value="F:damaged DNA binding"/>
    <property type="evidence" value="ECO:0007669"/>
    <property type="project" value="InterPro"/>
</dbReference>
<evidence type="ECO:0000256" key="5">
    <source>
        <dbReference type="ARBA" id="ARBA00023204"/>
    </source>
</evidence>
<dbReference type="AlphaFoldDB" id="A0A9D1EME9"/>
<name>A0A9D1EME9_9FIRM</name>
<dbReference type="Proteomes" id="UP000823982">
    <property type="component" value="Unassembled WGS sequence"/>
</dbReference>
<dbReference type="InterPro" id="IPR011257">
    <property type="entry name" value="DNA_glycosylase"/>
</dbReference>
<dbReference type="PANTHER" id="PTHR10242">
    <property type="entry name" value="8-OXOGUANINE DNA GLYCOSYLASE"/>
    <property type="match status" value="1"/>
</dbReference>
<keyword evidence="4" id="KW-0378">Hydrolase</keyword>
<evidence type="ECO:0000256" key="3">
    <source>
        <dbReference type="ARBA" id="ARBA00022763"/>
    </source>
</evidence>
<dbReference type="Pfam" id="PF07934">
    <property type="entry name" value="OGG_N"/>
    <property type="match status" value="1"/>
</dbReference>
<dbReference type="InterPro" id="IPR012904">
    <property type="entry name" value="OGG_N"/>
</dbReference>
<dbReference type="Gene3D" id="1.10.340.30">
    <property type="entry name" value="Hypothetical protein, domain 2"/>
    <property type="match status" value="1"/>
</dbReference>
<feature type="domain" description="HhH-GPD" evidence="10">
    <location>
        <begin position="119"/>
        <end position="267"/>
    </location>
</feature>
<reference evidence="11" key="2">
    <citation type="journal article" date="2021" name="PeerJ">
        <title>Extensive microbial diversity within the chicken gut microbiome revealed by metagenomics and culture.</title>
        <authorList>
            <person name="Gilroy R."/>
            <person name="Ravi A."/>
            <person name="Getino M."/>
            <person name="Pursley I."/>
            <person name="Horton D.L."/>
            <person name="Alikhan N.F."/>
            <person name="Baker D."/>
            <person name="Gharbi K."/>
            <person name="Hall N."/>
            <person name="Watson M."/>
            <person name="Adriaenssens E.M."/>
            <person name="Foster-Nyarko E."/>
            <person name="Jarju S."/>
            <person name="Secka A."/>
            <person name="Antonio M."/>
            <person name="Oren A."/>
            <person name="Chaudhuri R.R."/>
            <person name="La Ragione R."/>
            <person name="Hildebrand F."/>
            <person name="Pallen M.J."/>
        </authorList>
    </citation>
    <scope>NUCLEOTIDE SEQUENCE</scope>
    <source>
        <strain evidence="11">CHK157-1446</strain>
    </source>
</reference>
<proteinExistence type="inferred from homology"/>
<evidence type="ECO:0000256" key="4">
    <source>
        <dbReference type="ARBA" id="ARBA00022801"/>
    </source>
</evidence>
<dbReference type="GO" id="GO:0006289">
    <property type="term" value="P:nucleotide-excision repair"/>
    <property type="evidence" value="ECO:0007669"/>
    <property type="project" value="InterPro"/>
</dbReference>
<keyword evidence="7" id="KW-0511">Multifunctional enzyme</keyword>
<comment type="caution">
    <text evidence="11">The sequence shown here is derived from an EMBL/GenBank/DDBJ whole genome shotgun (WGS) entry which is preliminary data.</text>
</comment>
<accession>A0A9D1EME9</accession>
<sequence length="274" mass="31528">MRYEVDGKDIILYERDLDLDQTLDCGQAFRWYRENGIYRGYCVDTPLEISGADGVFRLKDTSEREFSEVWKDYFDLDTDYSQIKAKYSSDETLRAACEFSSGIRLLRQDAWEALVSYIFSQHNNIPRIKGIIERLVTHYGHFPNAEELAAETCESLGYLRCGFRARYVIDAAKKVASGEVSLERCRSLDYEDAKAELMKITGVGPKVADCVLLYGMNFTEAFPIDVWMRRVMSTFYPNGLPECTKGTQGIAQLYLFNYIRHLEQSREDSCAAQK</sequence>
<comment type="similarity">
    <text evidence="1">Belongs to the type-1 OGG1 family.</text>
</comment>
<dbReference type="Gene3D" id="3.30.310.260">
    <property type="match status" value="1"/>
</dbReference>
<dbReference type="Gene3D" id="1.10.1670.10">
    <property type="entry name" value="Helix-hairpin-Helix base-excision DNA repair enzymes (C-terminal)"/>
    <property type="match status" value="1"/>
</dbReference>
<dbReference type="SMART" id="SM00478">
    <property type="entry name" value="ENDO3c"/>
    <property type="match status" value="1"/>
</dbReference>
<dbReference type="EMBL" id="DVIR01000012">
    <property type="protein sequence ID" value="HIS24128.1"/>
    <property type="molecule type" value="Genomic_DNA"/>
</dbReference>
<comment type="catalytic activity">
    <reaction evidence="9">
        <text>2'-deoxyribonucleotide-(2'-deoxyribose 5'-phosphate)-2'-deoxyribonucleotide-DNA = a 3'-end 2'-deoxyribonucleotide-(2,3-dehydro-2,3-deoxyribose 5'-phosphate)-DNA + a 5'-end 5'-phospho-2'-deoxyribonucleoside-DNA + H(+)</text>
        <dbReference type="Rhea" id="RHEA:66592"/>
        <dbReference type="Rhea" id="RHEA-COMP:13180"/>
        <dbReference type="Rhea" id="RHEA-COMP:16897"/>
        <dbReference type="Rhea" id="RHEA-COMP:17067"/>
        <dbReference type="ChEBI" id="CHEBI:15378"/>
        <dbReference type="ChEBI" id="CHEBI:136412"/>
        <dbReference type="ChEBI" id="CHEBI:157695"/>
        <dbReference type="ChEBI" id="CHEBI:167181"/>
        <dbReference type="EC" id="4.2.99.18"/>
    </reaction>
</comment>
<dbReference type="GO" id="GO:0006284">
    <property type="term" value="P:base-excision repair"/>
    <property type="evidence" value="ECO:0007669"/>
    <property type="project" value="InterPro"/>
</dbReference>
<evidence type="ECO:0000313" key="11">
    <source>
        <dbReference type="EMBL" id="HIS24128.1"/>
    </source>
</evidence>
<dbReference type="InterPro" id="IPR052054">
    <property type="entry name" value="Oxidative_DNA_repair_enzyme"/>
</dbReference>
<evidence type="ECO:0000256" key="7">
    <source>
        <dbReference type="ARBA" id="ARBA00023268"/>
    </source>
</evidence>
<dbReference type="CDD" id="cd00056">
    <property type="entry name" value="ENDO3c"/>
    <property type="match status" value="1"/>
</dbReference>
<dbReference type="Pfam" id="PF00730">
    <property type="entry name" value="HhH-GPD"/>
    <property type="match status" value="1"/>
</dbReference>
<dbReference type="GO" id="GO:0140078">
    <property type="term" value="F:class I DNA-(apurinic or apyrimidinic site) endonuclease activity"/>
    <property type="evidence" value="ECO:0007669"/>
    <property type="project" value="UniProtKB-EC"/>
</dbReference>
<keyword evidence="8" id="KW-0326">Glycosidase</keyword>
<protein>
    <recommendedName>
        <fullName evidence="2">DNA-(apurinic or apyrimidinic site) lyase</fullName>
        <ecNumber evidence="2">4.2.99.18</ecNumber>
    </recommendedName>
</protein>
<evidence type="ECO:0000313" key="12">
    <source>
        <dbReference type="Proteomes" id="UP000823982"/>
    </source>
</evidence>
<reference evidence="11" key="1">
    <citation type="submission" date="2020-10" db="EMBL/GenBank/DDBJ databases">
        <authorList>
            <person name="Gilroy R."/>
        </authorList>
    </citation>
    <scope>NUCLEOTIDE SEQUENCE</scope>
    <source>
        <strain evidence="11">CHK157-1446</strain>
    </source>
</reference>
<dbReference type="InterPro" id="IPR023170">
    <property type="entry name" value="HhH_base_excis_C"/>
</dbReference>
<dbReference type="SUPFAM" id="SSF48150">
    <property type="entry name" value="DNA-glycosylase"/>
    <property type="match status" value="1"/>
</dbReference>
<keyword evidence="3" id="KW-0227">DNA damage</keyword>
<evidence type="ECO:0000256" key="9">
    <source>
        <dbReference type="ARBA" id="ARBA00044632"/>
    </source>
</evidence>
<evidence type="ECO:0000256" key="8">
    <source>
        <dbReference type="ARBA" id="ARBA00023295"/>
    </source>
</evidence>
<keyword evidence="5" id="KW-0234">DNA repair</keyword>
<dbReference type="SUPFAM" id="SSF55945">
    <property type="entry name" value="TATA-box binding protein-like"/>
    <property type="match status" value="1"/>
</dbReference>
<organism evidence="11 12">
    <name type="scientific">Candidatus Faeciplasma gallinarum</name>
    <dbReference type="NCBI Taxonomy" id="2840799"/>
    <lineage>
        <taxon>Bacteria</taxon>
        <taxon>Bacillati</taxon>
        <taxon>Bacillota</taxon>
        <taxon>Clostridia</taxon>
        <taxon>Eubacteriales</taxon>
        <taxon>Oscillospiraceae</taxon>
        <taxon>Oscillospiraceae incertae sedis</taxon>
        <taxon>Candidatus Faeciplasma</taxon>
    </lineage>
</organism>
<evidence type="ECO:0000259" key="10">
    <source>
        <dbReference type="SMART" id="SM00478"/>
    </source>
</evidence>
<gene>
    <name evidence="11" type="ORF">IAD01_01835</name>
</gene>
<evidence type="ECO:0000256" key="2">
    <source>
        <dbReference type="ARBA" id="ARBA00012720"/>
    </source>
</evidence>
<dbReference type="InterPro" id="IPR003265">
    <property type="entry name" value="HhH-GPD_domain"/>
</dbReference>
<dbReference type="PANTHER" id="PTHR10242:SF2">
    <property type="entry name" value="N-GLYCOSYLASE_DNA LYASE"/>
    <property type="match status" value="1"/>
</dbReference>
<dbReference type="EC" id="4.2.99.18" evidence="2"/>
<keyword evidence="6" id="KW-0456">Lyase</keyword>
<evidence type="ECO:0000256" key="1">
    <source>
        <dbReference type="ARBA" id="ARBA00010679"/>
    </source>
</evidence>
<dbReference type="GO" id="GO:0008534">
    <property type="term" value="F:oxidized purine nucleobase lesion DNA N-glycosylase activity"/>
    <property type="evidence" value="ECO:0007669"/>
    <property type="project" value="InterPro"/>
</dbReference>